<comment type="caution">
    <text evidence="7">The sequence shown here is derived from an EMBL/GenBank/DDBJ whole genome shotgun (WGS) entry which is preliminary data.</text>
</comment>
<keyword evidence="4 5" id="KW-0472">Membrane</keyword>
<feature type="transmembrane region" description="Helical" evidence="5">
    <location>
        <begin position="94"/>
        <end position="120"/>
    </location>
</feature>
<dbReference type="SMART" id="SM00752">
    <property type="entry name" value="HTTM"/>
    <property type="match status" value="1"/>
</dbReference>
<dbReference type="Proteomes" id="UP001174037">
    <property type="component" value="Unassembled WGS sequence"/>
</dbReference>
<evidence type="ECO:0000256" key="1">
    <source>
        <dbReference type="ARBA" id="ARBA00004127"/>
    </source>
</evidence>
<proteinExistence type="predicted"/>
<feature type="domain" description="HTTM-like" evidence="6">
    <location>
        <begin position="3"/>
        <end position="272"/>
    </location>
</feature>
<keyword evidence="3 5" id="KW-1133">Transmembrane helix</keyword>
<evidence type="ECO:0000256" key="5">
    <source>
        <dbReference type="SAM" id="Phobius"/>
    </source>
</evidence>
<evidence type="ECO:0000259" key="6">
    <source>
        <dbReference type="SMART" id="SM00752"/>
    </source>
</evidence>
<reference evidence="7" key="1">
    <citation type="journal article" date="2023" name="Int. J. Mol. Sci.">
        <title>Antibiotic Resistance/Susceptibility Profiles of Staphylococcus equorum Strains from Cheese, and Genome Analysis for Antibiotic Resistance Genes.</title>
        <authorList>
            <person name="Vazquez L."/>
            <person name="Srednik M.E."/>
            <person name="Rodriguez J."/>
            <person name="Florez A.B."/>
            <person name="Mayo B."/>
        </authorList>
    </citation>
    <scope>NUCLEOTIDE SEQUENCE</scope>
    <source>
        <strain evidence="7">5A3I</strain>
    </source>
</reference>
<accession>A0AAW7AIY5</accession>
<dbReference type="PANTHER" id="PTHR39535">
    <property type="entry name" value="SPORULATION-DELAYING PROTEIN SDPB"/>
    <property type="match status" value="1"/>
</dbReference>
<name>A0AAW7AIY5_9STAP</name>
<feature type="transmembrane region" description="Helical" evidence="5">
    <location>
        <begin position="12"/>
        <end position="31"/>
    </location>
</feature>
<feature type="transmembrane region" description="Helical" evidence="5">
    <location>
        <begin position="140"/>
        <end position="162"/>
    </location>
</feature>
<dbReference type="PANTHER" id="PTHR39535:SF2">
    <property type="entry name" value="HTTM DOMAIN-CONTAINING PROTEIN"/>
    <property type="match status" value="1"/>
</dbReference>
<dbReference type="EMBL" id="JARGCK010000023">
    <property type="protein sequence ID" value="MDK9867106.1"/>
    <property type="molecule type" value="Genomic_DNA"/>
</dbReference>
<evidence type="ECO:0000313" key="8">
    <source>
        <dbReference type="Proteomes" id="UP001174037"/>
    </source>
</evidence>
<gene>
    <name evidence="7" type="ORF">P1A27_14340</name>
</gene>
<evidence type="ECO:0000256" key="2">
    <source>
        <dbReference type="ARBA" id="ARBA00022692"/>
    </source>
</evidence>
<dbReference type="InterPro" id="IPR011020">
    <property type="entry name" value="HTTM-like"/>
</dbReference>
<dbReference type="AlphaFoldDB" id="A0AAW7AIY5"/>
<dbReference type="GO" id="GO:0012505">
    <property type="term" value="C:endomembrane system"/>
    <property type="evidence" value="ECO:0007669"/>
    <property type="project" value="UniProtKB-SubCell"/>
</dbReference>
<dbReference type="NCBIfam" id="TIGR04033">
    <property type="entry name" value="export_SdpB"/>
    <property type="match status" value="1"/>
</dbReference>
<organism evidence="7 8">
    <name type="scientific">Staphylococcus equorum</name>
    <dbReference type="NCBI Taxonomy" id="246432"/>
    <lineage>
        <taxon>Bacteria</taxon>
        <taxon>Bacillati</taxon>
        <taxon>Bacillota</taxon>
        <taxon>Bacilli</taxon>
        <taxon>Bacillales</taxon>
        <taxon>Staphylococcaceae</taxon>
        <taxon>Staphylococcus</taxon>
    </lineage>
</organism>
<sequence length="288" mass="33048">MIHFNCLSNVYGLGRALIAFSTLLTLLLNPVHELFAPMSGIDRYPTGNGILSLFNIVPPNYFYLSIVKWTFIVFLLLIIIGWRPRYTGIIHWYISYSFYTAASTLDGGDQVAVALTFLLIPITLVDGRKWHWSNSNFTNNFSRVVAIVPYYMIRLQVSLIYLHSFLAKISREEWINGTAVYYYLHDPLFGLNDFFLSMLDPILKSWLVVIPTWGTLIVQLLLFGALFAPKNHWKYYFIIGIFMHEIFALMLGLFSFSAAMAGALILYLIPINKKLKLTGGKNENYQKN</sequence>
<evidence type="ECO:0000313" key="7">
    <source>
        <dbReference type="EMBL" id="MDK9867106.1"/>
    </source>
</evidence>
<feature type="transmembrane region" description="Helical" evidence="5">
    <location>
        <begin position="206"/>
        <end position="229"/>
    </location>
</feature>
<feature type="transmembrane region" description="Helical" evidence="5">
    <location>
        <begin position="61"/>
        <end position="82"/>
    </location>
</feature>
<dbReference type="RefSeq" id="WP_285324511.1">
    <property type="nucleotide sequence ID" value="NZ_JARGCJ010000031.1"/>
</dbReference>
<feature type="transmembrane region" description="Helical" evidence="5">
    <location>
        <begin position="235"/>
        <end position="268"/>
    </location>
</feature>
<protein>
    <recommendedName>
        <fullName evidence="6">HTTM-like domain-containing protein</fullName>
    </recommendedName>
</protein>
<dbReference type="InterPro" id="IPR052964">
    <property type="entry name" value="Sporulation_signal_mat"/>
</dbReference>
<evidence type="ECO:0000256" key="3">
    <source>
        <dbReference type="ARBA" id="ARBA00022989"/>
    </source>
</evidence>
<evidence type="ECO:0000256" key="4">
    <source>
        <dbReference type="ARBA" id="ARBA00023136"/>
    </source>
</evidence>
<keyword evidence="2 5" id="KW-0812">Transmembrane</keyword>
<reference evidence="7" key="2">
    <citation type="submission" date="2023-03" db="EMBL/GenBank/DDBJ databases">
        <authorList>
            <person name="Vazquez L."/>
            <person name="Rodriguez J."/>
            <person name="Mayo B."/>
            <person name="Florez A.B."/>
        </authorList>
    </citation>
    <scope>NUCLEOTIDE SEQUENCE</scope>
    <source>
        <strain evidence="7">5A3I</strain>
    </source>
</reference>
<comment type="subcellular location">
    <subcellularLocation>
        <location evidence="1">Endomembrane system</location>
        <topology evidence="1">Multi-pass membrane protein</topology>
    </subcellularLocation>
</comment>
<dbReference type="InterPro" id="IPR023894">
    <property type="entry name" value="Sporulation_SdpB"/>
</dbReference>